<dbReference type="Gene3D" id="1.25.40.10">
    <property type="entry name" value="Tetratricopeptide repeat domain"/>
    <property type="match status" value="1"/>
</dbReference>
<proteinExistence type="predicted"/>
<feature type="region of interest" description="Disordered" evidence="1">
    <location>
        <begin position="26"/>
        <end position="54"/>
    </location>
</feature>
<protein>
    <submittedName>
        <fullName evidence="2">Uncharacterized protein</fullName>
    </submittedName>
</protein>
<feature type="compositionally biased region" description="Basic and acidic residues" evidence="1">
    <location>
        <begin position="26"/>
        <end position="37"/>
    </location>
</feature>
<dbReference type="PANTHER" id="PTHR46870">
    <property type="entry name" value="PROTEIN THYLAKOID ASSEMBLY 8-LIKE, CHLOROPLASTIC"/>
    <property type="match status" value="1"/>
</dbReference>
<dbReference type="EMBL" id="OZ075126">
    <property type="protein sequence ID" value="CAL4938981.1"/>
    <property type="molecule type" value="Genomic_DNA"/>
</dbReference>
<reference evidence="2" key="1">
    <citation type="submission" date="2024-10" db="EMBL/GenBank/DDBJ databases">
        <authorList>
            <person name="Ryan C."/>
        </authorList>
    </citation>
    <scope>NUCLEOTIDE SEQUENCE [LARGE SCALE GENOMIC DNA]</scope>
</reference>
<evidence type="ECO:0000256" key="1">
    <source>
        <dbReference type="SAM" id="MobiDB-lite"/>
    </source>
</evidence>
<dbReference type="InterPro" id="IPR044795">
    <property type="entry name" value="THA8L-like"/>
</dbReference>
<evidence type="ECO:0000313" key="2">
    <source>
        <dbReference type="EMBL" id="CAL4938981.1"/>
    </source>
</evidence>
<dbReference type="AlphaFoldDB" id="A0ABC8Y7R4"/>
<evidence type="ECO:0000313" key="3">
    <source>
        <dbReference type="Proteomes" id="UP001497457"/>
    </source>
</evidence>
<sequence length="177" mass="20461">MVLRSREETRTRLDVQRGKRDFFLSRMNDETARETERPNGPTSAGPKCFPVSSSRTGWRHRHHRRLLHTLRWAAAKYADEIDLDLTSSTPAVSSPSLSIWKRAKEMEKEEGLMAVAGWRRSSSGLRHFPLSLEHFMRSHVLRLLRTDLLAVLAELLRQDHVILSVKRARWLAASLKL</sequence>
<dbReference type="PANTHER" id="PTHR46870:SF1">
    <property type="entry name" value="OS03G0297700 PROTEIN"/>
    <property type="match status" value="1"/>
</dbReference>
<accession>A0ABC8Y7R4</accession>
<organism evidence="2 3">
    <name type="scientific">Urochloa decumbens</name>
    <dbReference type="NCBI Taxonomy" id="240449"/>
    <lineage>
        <taxon>Eukaryota</taxon>
        <taxon>Viridiplantae</taxon>
        <taxon>Streptophyta</taxon>
        <taxon>Embryophyta</taxon>
        <taxon>Tracheophyta</taxon>
        <taxon>Spermatophyta</taxon>
        <taxon>Magnoliopsida</taxon>
        <taxon>Liliopsida</taxon>
        <taxon>Poales</taxon>
        <taxon>Poaceae</taxon>
        <taxon>PACMAD clade</taxon>
        <taxon>Panicoideae</taxon>
        <taxon>Panicodae</taxon>
        <taxon>Paniceae</taxon>
        <taxon>Melinidinae</taxon>
        <taxon>Urochloa</taxon>
    </lineage>
</organism>
<dbReference type="Proteomes" id="UP001497457">
    <property type="component" value="Chromosome 16b"/>
</dbReference>
<name>A0ABC8Y7R4_9POAL</name>
<keyword evidence="3" id="KW-1185">Reference proteome</keyword>
<dbReference type="InterPro" id="IPR011990">
    <property type="entry name" value="TPR-like_helical_dom_sf"/>
</dbReference>
<gene>
    <name evidence="2" type="ORF">URODEC1_LOCUS31605</name>
</gene>